<proteinExistence type="predicted"/>
<protein>
    <submittedName>
        <fullName evidence="2">Uncharacterized protein</fullName>
    </submittedName>
</protein>
<evidence type="ECO:0000313" key="3">
    <source>
        <dbReference type="Proteomes" id="UP001286313"/>
    </source>
</evidence>
<feature type="region of interest" description="Disordered" evidence="1">
    <location>
        <begin position="1"/>
        <end position="53"/>
    </location>
</feature>
<organism evidence="2 3">
    <name type="scientific">Petrolisthes cinctipes</name>
    <name type="common">Flat porcelain crab</name>
    <dbReference type="NCBI Taxonomy" id="88211"/>
    <lineage>
        <taxon>Eukaryota</taxon>
        <taxon>Metazoa</taxon>
        <taxon>Ecdysozoa</taxon>
        <taxon>Arthropoda</taxon>
        <taxon>Crustacea</taxon>
        <taxon>Multicrustacea</taxon>
        <taxon>Malacostraca</taxon>
        <taxon>Eumalacostraca</taxon>
        <taxon>Eucarida</taxon>
        <taxon>Decapoda</taxon>
        <taxon>Pleocyemata</taxon>
        <taxon>Anomura</taxon>
        <taxon>Galatheoidea</taxon>
        <taxon>Porcellanidae</taxon>
        <taxon>Petrolisthes</taxon>
    </lineage>
</organism>
<sequence>MAGWVLRTFTTREPQNNAEPLEDLNTAPAGLLQPAVVASQEGRHPTTENGAEVVHEADQRDWNRLMEMRLYLQQRRRDRYRVIYMWKILEGQVPNPAPLALQPYTTERSGRK</sequence>
<name>A0AAE1EZF3_PETCI</name>
<reference evidence="2" key="1">
    <citation type="submission" date="2023-10" db="EMBL/GenBank/DDBJ databases">
        <title>Genome assemblies of two species of porcelain crab, Petrolisthes cinctipes and Petrolisthes manimaculis (Anomura: Porcellanidae).</title>
        <authorList>
            <person name="Angst P."/>
        </authorList>
    </citation>
    <scope>NUCLEOTIDE SEQUENCE</scope>
    <source>
        <strain evidence="2">PB745_01</strain>
        <tissue evidence="2">Gill</tissue>
    </source>
</reference>
<gene>
    <name evidence="2" type="ORF">Pcinc_029770</name>
</gene>
<dbReference type="EMBL" id="JAWQEG010003773">
    <property type="protein sequence ID" value="KAK3864554.1"/>
    <property type="molecule type" value="Genomic_DNA"/>
</dbReference>
<evidence type="ECO:0000256" key="1">
    <source>
        <dbReference type="SAM" id="MobiDB-lite"/>
    </source>
</evidence>
<accession>A0AAE1EZF3</accession>
<dbReference type="AlphaFoldDB" id="A0AAE1EZF3"/>
<evidence type="ECO:0000313" key="2">
    <source>
        <dbReference type="EMBL" id="KAK3864554.1"/>
    </source>
</evidence>
<comment type="caution">
    <text evidence="2">The sequence shown here is derived from an EMBL/GenBank/DDBJ whole genome shotgun (WGS) entry which is preliminary data.</text>
</comment>
<feature type="compositionally biased region" description="Polar residues" evidence="1">
    <location>
        <begin position="8"/>
        <end position="18"/>
    </location>
</feature>
<dbReference type="Proteomes" id="UP001286313">
    <property type="component" value="Unassembled WGS sequence"/>
</dbReference>
<keyword evidence="3" id="KW-1185">Reference proteome</keyword>